<evidence type="ECO:0000313" key="1">
    <source>
        <dbReference type="EMBL" id="EFI99817.1"/>
    </source>
</evidence>
<dbReference type="AlphaFoldDB" id="D8PYA3"/>
<dbReference type="InParanoid" id="D8PYA3"/>
<dbReference type="GeneID" id="9592275"/>
<sequence>MPRNSTSAIPLGSISSPGVVKESATLRAILNDCGRLVNIQALRSGDACSPSDPGLGSSVAGFATAIERQVDILQPMLIELSELLHRAEHQKQLNNAILSPVRRLPNEILAEIFLFYVVHDSPRFPRIRPDFTFSRVCHRWRAVALGTTALWTSISLWPSEPAEAHDTLVRELELAGDRPLDVRFVHQWPCAENADKPTKSWEHLQTLSYRWRTLRLELNSSYFRVMTPRPVVCSSLVALYLKHEVLEPDQVPGSDDKGHLLTALSYAPMLRTVDIQVRRVRGGSSPLRFPNSWRLTDLAIFADHSDGSVARFVPLLEQNANTLKRLSLSLPHFGGTFYMTPDVLPVVSMPQLTELTCRMKAMELVSSIDAPQLSSLTIDRDLRKADDHPTHGLSVAHRIGTYTKLTQLSVLEVKWPTPSLLATLRALPNLSYLRLEETKPGKLITKALVDAMTRGEVDVDGALTPPNASCPLPNLAHMHMVIQNWETKSKDVIPAVRRMALSRAETGPQRLLTFSSYQERERYSGRMLEILTWGKDPTEV</sequence>
<name>D8PYA3_SCHCM</name>
<dbReference type="EMBL" id="GL377304">
    <property type="protein sequence ID" value="EFI99817.1"/>
    <property type="molecule type" value="Genomic_DNA"/>
</dbReference>
<dbReference type="KEGG" id="scm:SCHCO_02570852"/>
<protein>
    <submittedName>
        <fullName evidence="1">Uncharacterized protein</fullName>
    </submittedName>
</protein>
<reference evidence="1 2" key="1">
    <citation type="journal article" date="2010" name="Nat. Biotechnol.">
        <title>Genome sequence of the model mushroom Schizophyllum commune.</title>
        <authorList>
            <person name="Ohm R.A."/>
            <person name="de Jong J.F."/>
            <person name="Lugones L.G."/>
            <person name="Aerts A."/>
            <person name="Kothe E."/>
            <person name="Stajich J.E."/>
            <person name="de Vries R.P."/>
            <person name="Record E."/>
            <person name="Levasseur A."/>
            <person name="Baker S.E."/>
            <person name="Bartholomew K.A."/>
            <person name="Coutinho P.M."/>
            <person name="Erdmann S."/>
            <person name="Fowler T.J."/>
            <person name="Gathman A.C."/>
            <person name="Lombard V."/>
            <person name="Henrissat B."/>
            <person name="Knabe N."/>
            <person name="Kuees U."/>
            <person name="Lilly W.W."/>
            <person name="Lindquist E."/>
            <person name="Lucas S."/>
            <person name="Magnuson J.K."/>
            <person name="Piumi F."/>
            <person name="Raudaskoski M."/>
            <person name="Salamov A."/>
            <person name="Schmutz J."/>
            <person name="Schwarze F.W.M.R."/>
            <person name="vanKuyk P.A."/>
            <person name="Horton J.S."/>
            <person name="Grigoriev I.V."/>
            <person name="Woesten H.A.B."/>
        </authorList>
    </citation>
    <scope>NUCLEOTIDE SEQUENCE [LARGE SCALE GENOMIC DNA]</scope>
    <source>
        <strain evidence="2">H4-8 / FGSC 9210</strain>
    </source>
</reference>
<proteinExistence type="predicted"/>
<dbReference type="OMA" id="NDPVIIM"/>
<evidence type="ECO:0000313" key="2">
    <source>
        <dbReference type="Proteomes" id="UP000007431"/>
    </source>
</evidence>
<dbReference type="eggNOG" id="ENOG502R1PE">
    <property type="taxonomic scope" value="Eukaryota"/>
</dbReference>
<organism evidence="2">
    <name type="scientific">Schizophyllum commune (strain H4-8 / FGSC 9210)</name>
    <name type="common">Split gill fungus</name>
    <dbReference type="NCBI Taxonomy" id="578458"/>
    <lineage>
        <taxon>Eukaryota</taxon>
        <taxon>Fungi</taxon>
        <taxon>Dikarya</taxon>
        <taxon>Basidiomycota</taxon>
        <taxon>Agaricomycotina</taxon>
        <taxon>Agaricomycetes</taxon>
        <taxon>Agaricomycetidae</taxon>
        <taxon>Agaricales</taxon>
        <taxon>Schizophyllaceae</taxon>
        <taxon>Schizophyllum</taxon>
    </lineage>
</organism>
<dbReference type="Proteomes" id="UP000007431">
    <property type="component" value="Unassembled WGS sequence"/>
</dbReference>
<dbReference type="SUPFAM" id="SSF52047">
    <property type="entry name" value="RNI-like"/>
    <property type="match status" value="1"/>
</dbReference>
<dbReference type="InterPro" id="IPR032675">
    <property type="entry name" value="LRR_dom_sf"/>
</dbReference>
<accession>D8PYA3</accession>
<dbReference type="HOGENOM" id="CLU_469424_0_0_1"/>
<dbReference type="VEuPathDB" id="FungiDB:SCHCODRAFT_02570852"/>
<dbReference type="Gene3D" id="1.20.1280.50">
    <property type="match status" value="1"/>
</dbReference>
<dbReference type="OrthoDB" id="3056922at2759"/>
<dbReference type="Gene3D" id="3.80.10.10">
    <property type="entry name" value="Ribonuclease Inhibitor"/>
    <property type="match status" value="1"/>
</dbReference>
<gene>
    <name evidence="1" type="ORF">SCHCODRAFT_233807</name>
</gene>
<keyword evidence="2" id="KW-1185">Reference proteome</keyword>